<dbReference type="GO" id="GO:0005829">
    <property type="term" value="C:cytosol"/>
    <property type="evidence" value="ECO:0007669"/>
    <property type="project" value="TreeGrafter"/>
</dbReference>
<dbReference type="GO" id="GO:0008690">
    <property type="term" value="F:3-deoxy-manno-octulosonate cytidylyltransferase activity"/>
    <property type="evidence" value="ECO:0007669"/>
    <property type="project" value="InterPro"/>
</dbReference>
<dbReference type="Proteomes" id="UP000634004">
    <property type="component" value="Unassembled WGS sequence"/>
</dbReference>
<dbReference type="CDD" id="cd02517">
    <property type="entry name" value="CMP-KDO-Synthetase"/>
    <property type="match status" value="1"/>
</dbReference>
<keyword evidence="3" id="KW-0448">Lipopolysaccharide biosynthesis</keyword>
<dbReference type="RefSeq" id="WP_189496010.1">
    <property type="nucleotide sequence ID" value="NZ_BMZH01000003.1"/>
</dbReference>
<keyword evidence="5" id="KW-1185">Reference proteome</keyword>
<evidence type="ECO:0000256" key="3">
    <source>
        <dbReference type="ARBA" id="ARBA00022985"/>
    </source>
</evidence>
<reference evidence="4" key="2">
    <citation type="submission" date="2020-09" db="EMBL/GenBank/DDBJ databases">
        <authorList>
            <person name="Sun Q."/>
            <person name="Kim S."/>
        </authorList>
    </citation>
    <scope>NUCLEOTIDE SEQUENCE</scope>
    <source>
        <strain evidence="4">KCTC 32513</strain>
    </source>
</reference>
<evidence type="ECO:0000256" key="2">
    <source>
        <dbReference type="ARBA" id="ARBA00022695"/>
    </source>
</evidence>
<dbReference type="Pfam" id="PF02348">
    <property type="entry name" value="CTP_transf_3"/>
    <property type="match status" value="1"/>
</dbReference>
<dbReference type="InterPro" id="IPR029044">
    <property type="entry name" value="Nucleotide-diphossugar_trans"/>
</dbReference>
<dbReference type="Gene3D" id="3.90.550.10">
    <property type="entry name" value="Spore Coat Polysaccharide Biosynthesis Protein SpsA, Chain A"/>
    <property type="match status" value="1"/>
</dbReference>
<keyword evidence="2 4" id="KW-0548">Nucleotidyltransferase</keyword>
<reference evidence="4" key="1">
    <citation type="journal article" date="2014" name="Int. J. Syst. Evol. Microbiol.">
        <title>Complete genome sequence of Corynebacterium casei LMG S-19264T (=DSM 44701T), isolated from a smear-ripened cheese.</title>
        <authorList>
            <consortium name="US DOE Joint Genome Institute (JGI-PGF)"/>
            <person name="Walter F."/>
            <person name="Albersmeier A."/>
            <person name="Kalinowski J."/>
            <person name="Ruckert C."/>
        </authorList>
    </citation>
    <scope>NUCLEOTIDE SEQUENCE</scope>
    <source>
        <strain evidence="4">KCTC 32513</strain>
    </source>
</reference>
<dbReference type="EMBL" id="BMZH01000003">
    <property type="protein sequence ID" value="GHA88759.1"/>
    <property type="molecule type" value="Genomic_DNA"/>
</dbReference>
<dbReference type="PANTHER" id="PTHR42866:SF2">
    <property type="entry name" value="3-DEOXY-MANNO-OCTULOSONATE CYTIDYLYLTRANSFERASE, MITOCHONDRIAL"/>
    <property type="match status" value="1"/>
</dbReference>
<dbReference type="SUPFAM" id="SSF53448">
    <property type="entry name" value="Nucleotide-diphospho-sugar transferases"/>
    <property type="match status" value="1"/>
</dbReference>
<sequence>MKSLIVIPARYASTRFPGKPLAEIGGVPMLQRTSDVARQVGNFVVATDDARIEDFCAAHNLPVVMTDPDLPSGSDRAKAAADMFDPDADIIVNLQGDAPFTPPSYVQACLDALTRDPDADIATPVVALSWRALDDLRAAKLTTPFSGTCAIVGDTGRARWFSKNIVPAIREEATLRRDSNISPVLQHVGLYAYRRDALARYVTLPSSPYEALEGLEQLRALENGMIIACARVDSHPMSQAGIDTPEDVARAEAKLKALGQ</sequence>
<dbReference type="PANTHER" id="PTHR42866">
    <property type="entry name" value="3-DEOXY-MANNO-OCTULOSONATE CYTIDYLYLTRANSFERASE"/>
    <property type="match status" value="1"/>
</dbReference>
<name>A0A8J3G1T6_9PROT</name>
<accession>A0A8J3G1T6</accession>
<comment type="caution">
    <text evidence="4">The sequence shown here is derived from an EMBL/GenBank/DDBJ whole genome shotgun (WGS) entry which is preliminary data.</text>
</comment>
<evidence type="ECO:0000256" key="1">
    <source>
        <dbReference type="ARBA" id="ARBA00022679"/>
    </source>
</evidence>
<protein>
    <submittedName>
        <fullName evidence="4">3-deoxy-manno-octulosonate cytidylyltransferase</fullName>
    </submittedName>
</protein>
<organism evidence="4 5">
    <name type="scientific">Algimonas arctica</name>
    <dbReference type="NCBI Taxonomy" id="1479486"/>
    <lineage>
        <taxon>Bacteria</taxon>
        <taxon>Pseudomonadati</taxon>
        <taxon>Pseudomonadota</taxon>
        <taxon>Alphaproteobacteria</taxon>
        <taxon>Maricaulales</taxon>
        <taxon>Robiginitomaculaceae</taxon>
        <taxon>Algimonas</taxon>
    </lineage>
</organism>
<dbReference type="AlphaFoldDB" id="A0A8J3G1T6"/>
<dbReference type="InterPro" id="IPR004528">
    <property type="entry name" value="KdsB"/>
</dbReference>
<evidence type="ECO:0000313" key="5">
    <source>
        <dbReference type="Proteomes" id="UP000634004"/>
    </source>
</evidence>
<dbReference type="InterPro" id="IPR003329">
    <property type="entry name" value="Cytidylyl_trans"/>
</dbReference>
<proteinExistence type="predicted"/>
<dbReference type="GO" id="GO:0009103">
    <property type="term" value="P:lipopolysaccharide biosynthetic process"/>
    <property type="evidence" value="ECO:0007669"/>
    <property type="project" value="UniProtKB-KW"/>
</dbReference>
<dbReference type="NCBIfam" id="NF003952">
    <property type="entry name" value="PRK05450.1-5"/>
    <property type="match status" value="1"/>
</dbReference>
<evidence type="ECO:0000313" key="4">
    <source>
        <dbReference type="EMBL" id="GHA88759.1"/>
    </source>
</evidence>
<gene>
    <name evidence="4" type="ORF">GCM10009069_09720</name>
</gene>
<keyword evidence="1" id="KW-0808">Transferase</keyword>